<comment type="caution">
    <text evidence="4">The sequence shown here is derived from an EMBL/GenBank/DDBJ whole genome shotgun (WGS) entry which is preliminary data.</text>
</comment>
<dbReference type="Pfam" id="PF00583">
    <property type="entry name" value="Acetyltransf_1"/>
    <property type="match status" value="1"/>
</dbReference>
<dbReference type="PANTHER" id="PTHR43420">
    <property type="entry name" value="ACETYLTRANSFERASE"/>
    <property type="match status" value="1"/>
</dbReference>
<evidence type="ECO:0000313" key="4">
    <source>
        <dbReference type="EMBL" id="GAE27073.1"/>
    </source>
</evidence>
<name>W4Q5U6_9BACI</name>
<gene>
    <name evidence="4" type="ORF">JCM9140_3185</name>
</gene>
<dbReference type="InterPro" id="IPR050680">
    <property type="entry name" value="YpeA/RimI_acetyltransf"/>
</dbReference>
<dbReference type="OrthoDB" id="156739at2"/>
<protein>
    <submittedName>
        <fullName evidence="4">Acetyltransferase</fullName>
    </submittedName>
</protein>
<reference evidence="4" key="1">
    <citation type="journal article" date="2014" name="Genome Announc.">
        <title>Draft Genome Sequences of Three Alkaliphilic Bacillus Strains, Bacillus wakoensis JCM 9140T, Bacillus akibai JCM 9157T, and Bacillus hemicellulosilyticus JCM 9152T.</title>
        <authorList>
            <person name="Yuki M."/>
            <person name="Oshima K."/>
            <person name="Suda W."/>
            <person name="Oshida Y."/>
            <person name="Kitamura K."/>
            <person name="Iida T."/>
            <person name="Hattori M."/>
            <person name="Ohkuma M."/>
        </authorList>
    </citation>
    <scope>NUCLEOTIDE SEQUENCE [LARGE SCALE GENOMIC DNA]</scope>
    <source>
        <strain evidence="4">JCM 9140</strain>
    </source>
</reference>
<dbReference type="Proteomes" id="UP000018890">
    <property type="component" value="Unassembled WGS sequence"/>
</dbReference>
<evidence type="ECO:0000256" key="2">
    <source>
        <dbReference type="ARBA" id="ARBA00023315"/>
    </source>
</evidence>
<dbReference type="AlphaFoldDB" id="W4Q5U6"/>
<dbReference type="SUPFAM" id="SSF55729">
    <property type="entry name" value="Acyl-CoA N-acyltransferases (Nat)"/>
    <property type="match status" value="1"/>
</dbReference>
<feature type="domain" description="N-acetyltransferase" evidence="3">
    <location>
        <begin position="2"/>
        <end position="144"/>
    </location>
</feature>
<dbReference type="InterPro" id="IPR016181">
    <property type="entry name" value="Acyl_CoA_acyltransferase"/>
</dbReference>
<dbReference type="STRING" id="1236970.JCM9140_3185"/>
<dbReference type="CDD" id="cd04301">
    <property type="entry name" value="NAT_SF"/>
    <property type="match status" value="1"/>
</dbReference>
<evidence type="ECO:0000313" key="5">
    <source>
        <dbReference type="Proteomes" id="UP000018890"/>
    </source>
</evidence>
<dbReference type="Gene3D" id="3.40.630.30">
    <property type="match status" value="1"/>
</dbReference>
<dbReference type="EMBL" id="BAUT01000038">
    <property type="protein sequence ID" value="GAE27073.1"/>
    <property type="molecule type" value="Genomic_DNA"/>
</dbReference>
<organism evidence="4 5">
    <name type="scientific">Halalkalibacter wakoensis JCM 9140</name>
    <dbReference type="NCBI Taxonomy" id="1236970"/>
    <lineage>
        <taxon>Bacteria</taxon>
        <taxon>Bacillati</taxon>
        <taxon>Bacillota</taxon>
        <taxon>Bacilli</taxon>
        <taxon>Bacillales</taxon>
        <taxon>Bacillaceae</taxon>
        <taxon>Halalkalibacter</taxon>
    </lineage>
</organism>
<proteinExistence type="predicted"/>
<evidence type="ECO:0000256" key="1">
    <source>
        <dbReference type="ARBA" id="ARBA00022679"/>
    </source>
</evidence>
<dbReference type="GO" id="GO:0016747">
    <property type="term" value="F:acyltransferase activity, transferring groups other than amino-acyl groups"/>
    <property type="evidence" value="ECO:0007669"/>
    <property type="project" value="InterPro"/>
</dbReference>
<sequence length="144" mass="16594">MVIIRKATAAELQFIKNYAPIVQEEATVGYATGDKLMMNDQLHYFYQTEYLALTNQGNMYGWILVGQTKTPIDPEPVGMILELYVLPAYRKKGYGELLMNSAMEYLRNQHFKKVQLNVFAGNRAKQLYEELGFKDVSTLMERPL</sequence>
<dbReference type="InterPro" id="IPR000182">
    <property type="entry name" value="GNAT_dom"/>
</dbReference>
<keyword evidence="2" id="KW-0012">Acyltransferase</keyword>
<keyword evidence="1 4" id="KW-0808">Transferase</keyword>
<keyword evidence="5" id="KW-1185">Reference proteome</keyword>
<dbReference type="PROSITE" id="PS51186">
    <property type="entry name" value="GNAT"/>
    <property type="match status" value="1"/>
</dbReference>
<evidence type="ECO:0000259" key="3">
    <source>
        <dbReference type="PROSITE" id="PS51186"/>
    </source>
</evidence>
<accession>W4Q5U6</accession>